<feature type="transmembrane region" description="Helical" evidence="7">
    <location>
        <begin position="311"/>
        <end position="329"/>
    </location>
</feature>
<dbReference type="STRING" id="1227456.C450_03287"/>
<comment type="similarity">
    <text evidence="7">Belongs to the binding-protein-dependent transport system permease family.</text>
</comment>
<evidence type="ECO:0000256" key="1">
    <source>
        <dbReference type="ARBA" id="ARBA00004651"/>
    </source>
</evidence>
<evidence type="ECO:0000256" key="5">
    <source>
        <dbReference type="ARBA" id="ARBA00022989"/>
    </source>
</evidence>
<dbReference type="Pfam" id="PF19300">
    <property type="entry name" value="BPD_transp_1_N"/>
    <property type="match status" value="1"/>
</dbReference>
<organism evidence="9 10">
    <name type="scientific">Halococcus salifodinae DSM 8989</name>
    <dbReference type="NCBI Taxonomy" id="1227456"/>
    <lineage>
        <taxon>Archaea</taxon>
        <taxon>Methanobacteriati</taxon>
        <taxon>Methanobacteriota</taxon>
        <taxon>Stenosarchaea group</taxon>
        <taxon>Halobacteria</taxon>
        <taxon>Halobacteriales</taxon>
        <taxon>Halococcaceae</taxon>
        <taxon>Halococcus</taxon>
    </lineage>
</organism>
<dbReference type="GO" id="GO:0005886">
    <property type="term" value="C:plasma membrane"/>
    <property type="evidence" value="ECO:0007669"/>
    <property type="project" value="UniProtKB-SubCell"/>
</dbReference>
<comment type="subcellular location">
    <subcellularLocation>
        <location evidence="1 7">Cell membrane</location>
        <topology evidence="1 7">Multi-pass membrane protein</topology>
    </subcellularLocation>
</comment>
<keyword evidence="2 7" id="KW-0813">Transport</keyword>
<name>M0NBX4_9EURY</name>
<evidence type="ECO:0000259" key="8">
    <source>
        <dbReference type="PROSITE" id="PS50928"/>
    </source>
</evidence>
<proteinExistence type="inferred from homology"/>
<comment type="caution">
    <text evidence="9">The sequence shown here is derived from an EMBL/GenBank/DDBJ whole genome shotgun (WGS) entry which is preliminary data.</text>
</comment>
<feature type="transmembrane region" description="Helical" evidence="7">
    <location>
        <begin position="103"/>
        <end position="122"/>
    </location>
</feature>
<dbReference type="OrthoDB" id="44105at2157"/>
<evidence type="ECO:0000313" key="9">
    <source>
        <dbReference type="EMBL" id="EMA55058.1"/>
    </source>
</evidence>
<sequence>MSRLTYFAKRIGLMIPVVIFGTSLTYLILYAGPINPAVAIVGPSADAAQIRQIEQQLGLNQPLWAQYFDFLGRMLTFDFGQSWVINPNTSIVDVIAHRVPRTIWLGFWAILLPLFIGIPLGFHAGLHPNSWSDYLVSLGGIVWRAAPNFWLAVILLLGLSNSEQYLFGFNWKTFLVDTPQLIGAPPLGFLSDPLGAITNPGEWWTQFLAAFKRILPAAFVLGSASLGNELRIGRTAMLETKNSNYVEMARAKGVSDRLLVWKHMFRNALIPLVPVITAEAGLLIGGSIIVEEVFSISGIGQLSFQAIIQGDVPLAAALTFIFVLLYVVINITQDFLYTVIDPRVSFEE</sequence>
<protein>
    <submittedName>
        <fullName evidence="9">Dipeptide ABC transporter permease</fullName>
    </submittedName>
</protein>
<dbReference type="CDD" id="cd06261">
    <property type="entry name" value="TM_PBP2"/>
    <property type="match status" value="1"/>
</dbReference>
<evidence type="ECO:0000313" key="10">
    <source>
        <dbReference type="Proteomes" id="UP000011625"/>
    </source>
</evidence>
<dbReference type="SUPFAM" id="SSF161098">
    <property type="entry name" value="MetI-like"/>
    <property type="match status" value="1"/>
</dbReference>
<keyword evidence="3" id="KW-1003">Cell membrane</keyword>
<dbReference type="Pfam" id="PF00528">
    <property type="entry name" value="BPD_transp_1"/>
    <property type="match status" value="1"/>
</dbReference>
<feature type="domain" description="ABC transmembrane type-1" evidence="8">
    <location>
        <begin position="99"/>
        <end position="333"/>
    </location>
</feature>
<dbReference type="AlphaFoldDB" id="M0NBX4"/>
<feature type="transmembrane region" description="Helical" evidence="7">
    <location>
        <begin position="134"/>
        <end position="159"/>
    </location>
</feature>
<keyword evidence="4 7" id="KW-0812">Transmembrane</keyword>
<dbReference type="RefSeq" id="WP_005039955.1">
    <property type="nucleotide sequence ID" value="NZ_AOME01000015.1"/>
</dbReference>
<dbReference type="Gene3D" id="1.10.3720.10">
    <property type="entry name" value="MetI-like"/>
    <property type="match status" value="1"/>
</dbReference>
<evidence type="ECO:0000256" key="2">
    <source>
        <dbReference type="ARBA" id="ARBA00022448"/>
    </source>
</evidence>
<evidence type="ECO:0000256" key="6">
    <source>
        <dbReference type="ARBA" id="ARBA00023136"/>
    </source>
</evidence>
<reference evidence="9 10" key="1">
    <citation type="journal article" date="2014" name="PLoS Genet.">
        <title>Phylogenetically driven sequencing of extremely halophilic archaea reveals strategies for static and dynamic osmo-response.</title>
        <authorList>
            <person name="Becker E.A."/>
            <person name="Seitzer P.M."/>
            <person name="Tritt A."/>
            <person name="Larsen D."/>
            <person name="Krusor M."/>
            <person name="Yao A.I."/>
            <person name="Wu D."/>
            <person name="Madern D."/>
            <person name="Eisen J.A."/>
            <person name="Darling A.E."/>
            <person name="Facciotti M.T."/>
        </authorList>
    </citation>
    <scope>NUCLEOTIDE SEQUENCE [LARGE SCALE GENOMIC DNA]</scope>
    <source>
        <strain evidence="9 10">DSM 8989</strain>
    </source>
</reference>
<keyword evidence="6 7" id="KW-0472">Membrane</keyword>
<evidence type="ECO:0000256" key="4">
    <source>
        <dbReference type="ARBA" id="ARBA00022692"/>
    </source>
</evidence>
<accession>M0NBX4</accession>
<dbReference type="PANTHER" id="PTHR43163">
    <property type="entry name" value="DIPEPTIDE TRANSPORT SYSTEM PERMEASE PROTEIN DPPB-RELATED"/>
    <property type="match status" value="1"/>
</dbReference>
<dbReference type="InterPro" id="IPR035906">
    <property type="entry name" value="MetI-like_sf"/>
</dbReference>
<gene>
    <name evidence="9" type="ORF">C450_03287</name>
</gene>
<evidence type="ECO:0000256" key="3">
    <source>
        <dbReference type="ARBA" id="ARBA00022475"/>
    </source>
</evidence>
<dbReference type="InterPro" id="IPR000515">
    <property type="entry name" value="MetI-like"/>
</dbReference>
<keyword evidence="10" id="KW-1185">Reference proteome</keyword>
<dbReference type="EMBL" id="AOME01000015">
    <property type="protein sequence ID" value="EMA55058.1"/>
    <property type="molecule type" value="Genomic_DNA"/>
</dbReference>
<dbReference type="InterPro" id="IPR045621">
    <property type="entry name" value="BPD_transp_1_N"/>
</dbReference>
<keyword evidence="5 7" id="KW-1133">Transmembrane helix</keyword>
<evidence type="ECO:0000256" key="7">
    <source>
        <dbReference type="RuleBase" id="RU363032"/>
    </source>
</evidence>
<dbReference type="Proteomes" id="UP000011625">
    <property type="component" value="Unassembled WGS sequence"/>
</dbReference>
<dbReference type="GO" id="GO:0055085">
    <property type="term" value="P:transmembrane transport"/>
    <property type="evidence" value="ECO:0007669"/>
    <property type="project" value="InterPro"/>
</dbReference>
<dbReference type="PROSITE" id="PS50928">
    <property type="entry name" value="ABC_TM1"/>
    <property type="match status" value="1"/>
</dbReference>
<dbReference type="PANTHER" id="PTHR43163:SF6">
    <property type="entry name" value="DIPEPTIDE TRANSPORT SYSTEM PERMEASE PROTEIN DPPB-RELATED"/>
    <property type="match status" value="1"/>
</dbReference>
<feature type="transmembrane region" description="Helical" evidence="7">
    <location>
        <begin position="268"/>
        <end position="290"/>
    </location>
</feature>
<dbReference type="PATRIC" id="fig|1227456.3.peg.683"/>
<feature type="transmembrane region" description="Helical" evidence="7">
    <location>
        <begin position="12"/>
        <end position="32"/>
    </location>
</feature>